<accession>A0A6A6Z1A2</accession>
<reference evidence="4" key="2">
    <citation type="submission" date="2020-04" db="EMBL/GenBank/DDBJ databases">
        <authorList>
            <consortium name="NCBI Genome Project"/>
        </authorList>
    </citation>
    <scope>NUCLEOTIDE SEQUENCE</scope>
    <source>
        <strain evidence="4">CBS 304.34</strain>
    </source>
</reference>
<keyword evidence="1" id="KW-1133">Transmembrane helix</keyword>
<dbReference type="RefSeq" id="XP_033581407.1">
    <property type="nucleotide sequence ID" value="XM_033719313.1"/>
</dbReference>
<protein>
    <submittedName>
        <fullName evidence="2 4">Uncharacterized protein</fullName>
    </submittedName>
</protein>
<evidence type="ECO:0000313" key="4">
    <source>
        <dbReference type="RefSeq" id="XP_033581407.1"/>
    </source>
</evidence>
<organism evidence="2">
    <name type="scientific">Mytilinidion resinicola</name>
    <dbReference type="NCBI Taxonomy" id="574789"/>
    <lineage>
        <taxon>Eukaryota</taxon>
        <taxon>Fungi</taxon>
        <taxon>Dikarya</taxon>
        <taxon>Ascomycota</taxon>
        <taxon>Pezizomycotina</taxon>
        <taxon>Dothideomycetes</taxon>
        <taxon>Pleosporomycetidae</taxon>
        <taxon>Mytilinidiales</taxon>
        <taxon>Mytilinidiaceae</taxon>
        <taxon>Mytilinidion</taxon>
    </lineage>
</organism>
<reference evidence="2 4" key="1">
    <citation type="journal article" date="2020" name="Stud. Mycol.">
        <title>101 Dothideomycetes genomes: a test case for predicting lifestyles and emergence of pathogens.</title>
        <authorList>
            <person name="Haridas S."/>
            <person name="Albert R."/>
            <person name="Binder M."/>
            <person name="Bloem J."/>
            <person name="Labutti K."/>
            <person name="Salamov A."/>
            <person name="Andreopoulos B."/>
            <person name="Baker S."/>
            <person name="Barry K."/>
            <person name="Bills G."/>
            <person name="Bluhm B."/>
            <person name="Cannon C."/>
            <person name="Castanera R."/>
            <person name="Culley D."/>
            <person name="Daum C."/>
            <person name="Ezra D."/>
            <person name="Gonzalez J."/>
            <person name="Henrissat B."/>
            <person name="Kuo A."/>
            <person name="Liang C."/>
            <person name="Lipzen A."/>
            <person name="Lutzoni F."/>
            <person name="Magnuson J."/>
            <person name="Mondo S."/>
            <person name="Nolan M."/>
            <person name="Ohm R."/>
            <person name="Pangilinan J."/>
            <person name="Park H.-J."/>
            <person name="Ramirez L."/>
            <person name="Alfaro M."/>
            <person name="Sun H."/>
            <person name="Tritt A."/>
            <person name="Yoshinaga Y."/>
            <person name="Zwiers L.-H."/>
            <person name="Turgeon B."/>
            <person name="Goodwin S."/>
            <person name="Spatafora J."/>
            <person name="Crous P."/>
            <person name="Grigoriev I."/>
        </authorList>
    </citation>
    <scope>NUCLEOTIDE SEQUENCE</scope>
    <source>
        <strain evidence="2 4">CBS 304.34</strain>
    </source>
</reference>
<evidence type="ECO:0000313" key="2">
    <source>
        <dbReference type="EMBL" id="KAF2814443.1"/>
    </source>
</evidence>
<gene>
    <name evidence="2 4" type="ORF">BDZ99DRAFT_460090</name>
</gene>
<dbReference type="Proteomes" id="UP000504636">
    <property type="component" value="Unplaced"/>
</dbReference>
<dbReference type="GeneID" id="54460206"/>
<keyword evidence="1" id="KW-0812">Transmembrane</keyword>
<proteinExistence type="predicted"/>
<sequence length="107" mass="12572">MFRLIWPETCVHSFRGTGTYTTRCIARFDMGSDWHLVRFRRRLCTYRPRSSSLWIRVISSLIRCSNHAGRRDATEIWEHLLASCWALVYLVYIGLICAETAFGARVR</sequence>
<dbReference type="EMBL" id="MU003695">
    <property type="protein sequence ID" value="KAF2814443.1"/>
    <property type="molecule type" value="Genomic_DNA"/>
</dbReference>
<evidence type="ECO:0000313" key="3">
    <source>
        <dbReference type="Proteomes" id="UP000504636"/>
    </source>
</evidence>
<dbReference type="AlphaFoldDB" id="A0A6A6Z1A2"/>
<keyword evidence="1" id="KW-0472">Membrane</keyword>
<reference evidence="4" key="3">
    <citation type="submission" date="2025-04" db="UniProtKB">
        <authorList>
            <consortium name="RefSeq"/>
        </authorList>
    </citation>
    <scope>IDENTIFICATION</scope>
    <source>
        <strain evidence="4">CBS 304.34</strain>
    </source>
</reference>
<feature type="transmembrane region" description="Helical" evidence="1">
    <location>
        <begin position="80"/>
        <end position="102"/>
    </location>
</feature>
<keyword evidence="3" id="KW-1185">Reference proteome</keyword>
<name>A0A6A6Z1A2_9PEZI</name>
<evidence type="ECO:0000256" key="1">
    <source>
        <dbReference type="SAM" id="Phobius"/>
    </source>
</evidence>